<dbReference type="Gene3D" id="2.30.30.760">
    <property type="match status" value="1"/>
</dbReference>
<dbReference type="InterPro" id="IPR017585">
    <property type="entry name" value="SAF_FlgA"/>
</dbReference>
<dbReference type="RefSeq" id="WP_237362706.1">
    <property type="nucleotide sequence ID" value="NZ_CAKLDM010000002.1"/>
</dbReference>
<gene>
    <name evidence="10" type="ORF">VMF7928_03218</name>
</gene>
<evidence type="ECO:0000256" key="2">
    <source>
        <dbReference type="ARBA" id="ARBA00010474"/>
    </source>
</evidence>
<dbReference type="Proteomes" id="UP000838748">
    <property type="component" value="Unassembled WGS sequence"/>
</dbReference>
<dbReference type="InterPro" id="IPR013974">
    <property type="entry name" value="SAF"/>
</dbReference>
<keyword evidence="7" id="KW-1005">Bacterial flagellum biogenesis</keyword>
<feature type="domain" description="SAF" evidence="9">
    <location>
        <begin position="126"/>
        <end position="188"/>
    </location>
</feature>
<dbReference type="NCBIfam" id="TIGR03170">
    <property type="entry name" value="flgA_cterm"/>
    <property type="match status" value="1"/>
</dbReference>
<keyword evidence="11" id="KW-1185">Reference proteome</keyword>
<comment type="subcellular location">
    <subcellularLocation>
        <location evidence="1 7">Periplasm</location>
    </subcellularLocation>
</comment>
<organism evidence="10 11">
    <name type="scientific">Vibrio marisflavi CECT 7928</name>
    <dbReference type="NCBI Taxonomy" id="634439"/>
    <lineage>
        <taxon>Bacteria</taxon>
        <taxon>Pseudomonadati</taxon>
        <taxon>Pseudomonadota</taxon>
        <taxon>Gammaproteobacteria</taxon>
        <taxon>Vibrionales</taxon>
        <taxon>Vibrionaceae</taxon>
        <taxon>Vibrio</taxon>
    </lineage>
</organism>
<evidence type="ECO:0000256" key="6">
    <source>
        <dbReference type="ARBA" id="ARBA00025643"/>
    </source>
</evidence>
<name>A0ABM9A721_9VIBR</name>
<dbReference type="InterPro" id="IPR041231">
    <property type="entry name" value="FlgA_N"/>
</dbReference>
<proteinExistence type="inferred from homology"/>
<evidence type="ECO:0000256" key="1">
    <source>
        <dbReference type="ARBA" id="ARBA00004418"/>
    </source>
</evidence>
<comment type="function">
    <text evidence="6 7">Involved in the assembly process of the P-ring formation. It may associate with FlgF on the rod constituting a structure essential for the P-ring assembly or may act as a modulator protein for the P-ring assembly.</text>
</comment>
<keyword evidence="8" id="KW-0472">Membrane</keyword>
<dbReference type="EMBL" id="CAKLDM010000002">
    <property type="protein sequence ID" value="CAH0540893.1"/>
    <property type="molecule type" value="Genomic_DNA"/>
</dbReference>
<keyword evidence="8" id="KW-1133">Transmembrane helix</keyword>
<dbReference type="Pfam" id="PF13144">
    <property type="entry name" value="ChapFlgA"/>
    <property type="match status" value="1"/>
</dbReference>
<evidence type="ECO:0000259" key="9">
    <source>
        <dbReference type="SMART" id="SM00858"/>
    </source>
</evidence>
<dbReference type="Pfam" id="PF17656">
    <property type="entry name" value="ChapFlgA_N"/>
    <property type="match status" value="1"/>
</dbReference>
<reference evidence="10" key="1">
    <citation type="submission" date="2021-11" db="EMBL/GenBank/DDBJ databases">
        <authorList>
            <person name="Rodrigo-Torres L."/>
            <person name="Arahal R. D."/>
            <person name="Lucena T."/>
        </authorList>
    </citation>
    <scope>NUCLEOTIDE SEQUENCE</scope>
    <source>
        <strain evidence="10">CECT 7928</strain>
    </source>
</reference>
<evidence type="ECO:0000256" key="3">
    <source>
        <dbReference type="ARBA" id="ARBA00014754"/>
    </source>
</evidence>
<sequence>MFNLTIRSYPLSISKCRALLKVFYLSMVFFFVLFSASSYSATKQQIIEIQKAAQKHVLNTVRPESGTKLEVHAADIDNRVRASNCPEPLETSSTSSNPAASNITVLVKCPSDNWRVYVPVRLTLTGPQVIAKHSLNRGQVIAKSDVYIGMVDLLRQRRQGFSSVNGIIGAKLKRNLRAGEAVESSDICVVCRNESVVIKAIHNGMAITTKGTALTDGSQGEQIKVKNNKSNRIIVGRVTGIAEVTVQF</sequence>
<dbReference type="SMART" id="SM00858">
    <property type="entry name" value="SAF"/>
    <property type="match status" value="1"/>
</dbReference>
<feature type="transmembrane region" description="Helical" evidence="8">
    <location>
        <begin position="21"/>
        <end position="41"/>
    </location>
</feature>
<evidence type="ECO:0000256" key="7">
    <source>
        <dbReference type="RuleBase" id="RU362063"/>
    </source>
</evidence>
<keyword evidence="8" id="KW-0812">Transmembrane</keyword>
<dbReference type="CDD" id="cd11614">
    <property type="entry name" value="SAF_CpaB_FlgA_like"/>
    <property type="match status" value="1"/>
</dbReference>
<evidence type="ECO:0000256" key="4">
    <source>
        <dbReference type="ARBA" id="ARBA00022729"/>
    </source>
</evidence>
<evidence type="ECO:0000313" key="11">
    <source>
        <dbReference type="Proteomes" id="UP000838748"/>
    </source>
</evidence>
<dbReference type="PANTHER" id="PTHR36307">
    <property type="entry name" value="FLAGELLA BASAL BODY P-RING FORMATION PROTEIN FLGA"/>
    <property type="match status" value="1"/>
</dbReference>
<dbReference type="InterPro" id="IPR039246">
    <property type="entry name" value="Flagellar_FlgA"/>
</dbReference>
<keyword evidence="4" id="KW-0732">Signal</keyword>
<comment type="caution">
    <text evidence="10">The sequence shown here is derived from an EMBL/GenBank/DDBJ whole genome shotgun (WGS) entry which is preliminary data.</text>
</comment>
<dbReference type="PANTHER" id="PTHR36307:SF1">
    <property type="entry name" value="FLAGELLA BASAL BODY P-RING FORMATION PROTEIN FLGA"/>
    <property type="match status" value="1"/>
</dbReference>
<protein>
    <recommendedName>
        <fullName evidence="3 7">Flagella basal body P-ring formation protein FlgA</fullName>
    </recommendedName>
</protein>
<dbReference type="Gene3D" id="3.90.1210.10">
    <property type="entry name" value="Antifreeze-like/N-acetylneuraminic acid synthase C-terminal domain"/>
    <property type="match status" value="1"/>
</dbReference>
<evidence type="ECO:0000256" key="5">
    <source>
        <dbReference type="ARBA" id="ARBA00022764"/>
    </source>
</evidence>
<keyword evidence="5 7" id="KW-0574">Periplasm</keyword>
<accession>A0ABM9A721</accession>
<evidence type="ECO:0000313" key="10">
    <source>
        <dbReference type="EMBL" id="CAH0540893.1"/>
    </source>
</evidence>
<evidence type="ECO:0000256" key="8">
    <source>
        <dbReference type="SAM" id="Phobius"/>
    </source>
</evidence>
<comment type="similarity">
    <text evidence="2 7">Belongs to the FlgA family.</text>
</comment>